<dbReference type="Pfam" id="PF12704">
    <property type="entry name" value="MacB_PCD"/>
    <property type="match status" value="2"/>
</dbReference>
<name>A0A2N6SYH1_9CORY</name>
<feature type="compositionally biased region" description="Gly residues" evidence="7">
    <location>
        <begin position="590"/>
        <end position="605"/>
    </location>
</feature>
<feature type="domain" description="MacB-like periplasmic core" evidence="10">
    <location>
        <begin position="492"/>
        <end position="714"/>
    </location>
</feature>
<dbReference type="GO" id="GO:0005886">
    <property type="term" value="C:plasma membrane"/>
    <property type="evidence" value="ECO:0007669"/>
    <property type="project" value="UniProtKB-SubCell"/>
</dbReference>
<evidence type="ECO:0000313" key="11">
    <source>
        <dbReference type="EMBL" id="PMC62104.1"/>
    </source>
</evidence>
<evidence type="ECO:0000256" key="3">
    <source>
        <dbReference type="ARBA" id="ARBA00022692"/>
    </source>
</evidence>
<feature type="transmembrane region" description="Helical" evidence="8">
    <location>
        <begin position="493"/>
        <end position="513"/>
    </location>
</feature>
<reference evidence="11 12" key="1">
    <citation type="submission" date="2017-09" db="EMBL/GenBank/DDBJ databases">
        <title>Bacterial strain isolated from the female urinary microbiota.</title>
        <authorList>
            <person name="Thomas-White K."/>
            <person name="Kumar N."/>
            <person name="Forster S."/>
            <person name="Putonti C."/>
            <person name="Lawley T."/>
            <person name="Wolfe A.J."/>
        </authorList>
    </citation>
    <scope>NUCLEOTIDE SEQUENCE [LARGE SCALE GENOMIC DNA]</scope>
    <source>
        <strain evidence="11 12">UMB0908</strain>
    </source>
</reference>
<proteinExistence type="inferred from homology"/>
<dbReference type="InterPro" id="IPR050250">
    <property type="entry name" value="Macrolide_Exporter_MacB"/>
</dbReference>
<feature type="transmembrane region" description="Helical" evidence="8">
    <location>
        <begin position="264"/>
        <end position="289"/>
    </location>
</feature>
<comment type="subcellular location">
    <subcellularLocation>
        <location evidence="1">Cell membrane</location>
        <topology evidence="1">Multi-pass membrane protein</topology>
    </subcellularLocation>
</comment>
<dbReference type="STRING" id="1725.WU86_01700"/>
<dbReference type="Proteomes" id="UP000235363">
    <property type="component" value="Unassembled WGS sequence"/>
</dbReference>
<comment type="similarity">
    <text evidence="6">Belongs to the ABC-4 integral membrane protein family.</text>
</comment>
<feature type="transmembrane region" description="Helical" evidence="8">
    <location>
        <begin position="774"/>
        <end position="799"/>
    </location>
</feature>
<feature type="domain" description="MacB-like periplasmic core" evidence="10">
    <location>
        <begin position="24"/>
        <end position="234"/>
    </location>
</feature>
<feature type="domain" description="ABC3 transporter permease C-terminal" evidence="9">
    <location>
        <begin position="778"/>
        <end position="894"/>
    </location>
</feature>
<organism evidence="11 12">
    <name type="scientific">Corynebacterium xerosis</name>
    <dbReference type="NCBI Taxonomy" id="1725"/>
    <lineage>
        <taxon>Bacteria</taxon>
        <taxon>Bacillati</taxon>
        <taxon>Actinomycetota</taxon>
        <taxon>Actinomycetes</taxon>
        <taxon>Mycobacteriales</taxon>
        <taxon>Corynebacteriaceae</taxon>
        <taxon>Corynebacterium</taxon>
    </lineage>
</organism>
<dbReference type="InterPro" id="IPR003838">
    <property type="entry name" value="ABC3_permease_C"/>
</dbReference>
<keyword evidence="4 8" id="KW-1133">Transmembrane helix</keyword>
<evidence type="ECO:0000256" key="2">
    <source>
        <dbReference type="ARBA" id="ARBA00022475"/>
    </source>
</evidence>
<gene>
    <name evidence="11" type="ORF">CJ204_07165</name>
</gene>
<evidence type="ECO:0000256" key="6">
    <source>
        <dbReference type="ARBA" id="ARBA00038076"/>
    </source>
</evidence>
<dbReference type="GO" id="GO:0022857">
    <property type="term" value="F:transmembrane transporter activity"/>
    <property type="evidence" value="ECO:0007669"/>
    <property type="project" value="TreeGrafter"/>
</dbReference>
<feature type="transmembrane region" description="Helical" evidence="8">
    <location>
        <begin position="861"/>
        <end position="884"/>
    </location>
</feature>
<evidence type="ECO:0000256" key="4">
    <source>
        <dbReference type="ARBA" id="ARBA00022989"/>
    </source>
</evidence>
<feature type="transmembrane region" description="Helical" evidence="8">
    <location>
        <begin position="829"/>
        <end position="849"/>
    </location>
</feature>
<evidence type="ECO:0000256" key="1">
    <source>
        <dbReference type="ARBA" id="ARBA00004651"/>
    </source>
</evidence>
<dbReference type="InterPro" id="IPR025857">
    <property type="entry name" value="MacB_PCD"/>
</dbReference>
<dbReference type="EMBL" id="PNHF01000015">
    <property type="protein sequence ID" value="PMC62104.1"/>
    <property type="molecule type" value="Genomic_DNA"/>
</dbReference>
<evidence type="ECO:0000259" key="9">
    <source>
        <dbReference type="Pfam" id="PF02687"/>
    </source>
</evidence>
<dbReference type="AlphaFoldDB" id="A0A2N6SYH1"/>
<feature type="region of interest" description="Disordered" evidence="7">
    <location>
        <begin position="583"/>
        <end position="605"/>
    </location>
</feature>
<feature type="domain" description="ABC3 transporter permease C-terminal" evidence="9">
    <location>
        <begin position="268"/>
        <end position="389"/>
    </location>
</feature>
<dbReference type="PANTHER" id="PTHR30572:SF4">
    <property type="entry name" value="ABC TRANSPORTER PERMEASE YTRF"/>
    <property type="match status" value="1"/>
</dbReference>
<feature type="transmembrane region" description="Helical" evidence="8">
    <location>
        <begin position="21"/>
        <end position="43"/>
    </location>
</feature>
<evidence type="ECO:0000256" key="8">
    <source>
        <dbReference type="SAM" id="Phobius"/>
    </source>
</evidence>
<keyword evidence="5 8" id="KW-0472">Membrane</keyword>
<evidence type="ECO:0000313" key="12">
    <source>
        <dbReference type="Proteomes" id="UP000235363"/>
    </source>
</evidence>
<feature type="transmembrane region" description="Helical" evidence="8">
    <location>
        <begin position="309"/>
        <end position="342"/>
    </location>
</feature>
<feature type="transmembrane region" description="Helical" evidence="8">
    <location>
        <begin position="408"/>
        <end position="427"/>
    </location>
</feature>
<dbReference type="Pfam" id="PF02687">
    <property type="entry name" value="FtsX"/>
    <property type="match status" value="2"/>
</dbReference>
<evidence type="ECO:0000259" key="10">
    <source>
        <dbReference type="Pfam" id="PF12704"/>
    </source>
</evidence>
<keyword evidence="3 8" id="KW-0812">Transmembrane</keyword>
<sequence length="901" mass="91886">MKTSSSTMRRVSLRSLAAHKIRFALTILSVVLGTAFISGAFVFTASLNKAFDGVLATAYDGMDVVVESESGTPGMNRDVVAQLGDVEGARAANVSARASSVIMTGSDGKPIQTGGAPAQGLPFYEEPEAVGPPATFTEGNPPRGPDEVAVNSTAAERGNVGVGDRVTVVTGSDRADVTISGVYEIDGDVAGWMGVLFTADRWMELYTDGEHVGRVTLAAEDGVGPEALRDRVAAEFPDLEVDTGAELAERDSEQISQALGFVNYFLVAFGLIGLLVGAFIISNTFSMLVAQRTKEFALLRALGASRGQLTGSVVMEAVIVGLVGSLLGVAAGFGLSQLLYLAMGAFGFDMPGSGLTATPSAVIVPLVAGLLITVLAAWAPAARAGAIPPVEAMRSGDQASNPKLKGRTIVGAILALAAVALIGWALQWTDGGTGARARLVGYGAVAAVAAIWMAGPALSIPLVGGLGAIFGAPFKSVGKLASTNSRRNPRRTAATAFALTLGLALVASVGMLGSTMKGVIDDFMDESFSADYVLSPPLMAHVAMPDGVRGAVADVDGVTDTATVYLGAVTVVDAEDPAAAAEAEAAMGAGATGSGGSGGPDSPGGGSFLDGDYGRWYSADAVAGSLDLASPDAGAVVSETMAEERGWALGHPLLLVTPMGPLPVEVTGIHEASENDAGITLSPSILDRAGASRAMLTPMQVFIGVEGGAADARAAAIADGAAAEDRNDYIDTESVEAIRAPLEEAVAPYLVLQVQDREEFGSVATSSVDALLGIVYALLGLSVMISILGIINTLALSIIERRQEIGMLRAVGMQRGDIRRMVRLESVQISVFGAVVGALLGLGLGWALLTVLADEGIGTIVVPWTLIATMLIGSGIVGVLAALWPARRAAQTPPLAAIAED</sequence>
<evidence type="ECO:0000256" key="7">
    <source>
        <dbReference type="SAM" id="MobiDB-lite"/>
    </source>
</evidence>
<feature type="transmembrane region" description="Helical" evidence="8">
    <location>
        <begin position="362"/>
        <end position="387"/>
    </location>
</feature>
<comment type="caution">
    <text evidence="11">The sequence shown here is derived from an EMBL/GenBank/DDBJ whole genome shotgun (WGS) entry which is preliminary data.</text>
</comment>
<keyword evidence="2" id="KW-1003">Cell membrane</keyword>
<accession>A0A2N6SYH1</accession>
<evidence type="ECO:0000256" key="5">
    <source>
        <dbReference type="ARBA" id="ARBA00023136"/>
    </source>
</evidence>
<dbReference type="PANTHER" id="PTHR30572">
    <property type="entry name" value="MEMBRANE COMPONENT OF TRANSPORTER-RELATED"/>
    <property type="match status" value="1"/>
</dbReference>
<feature type="transmembrane region" description="Helical" evidence="8">
    <location>
        <begin position="439"/>
        <end position="472"/>
    </location>
</feature>
<protein>
    <submittedName>
        <fullName evidence="11">ABC transporter permease</fullName>
    </submittedName>
</protein>